<name>A0A0G1KQK1_9BACT</name>
<dbReference type="EMBL" id="LCJW01000021">
    <property type="protein sequence ID" value="KKT85833.1"/>
    <property type="molecule type" value="Genomic_DNA"/>
</dbReference>
<reference evidence="2 3" key="1">
    <citation type="journal article" date="2015" name="Nature">
        <title>rRNA introns, odd ribosomes, and small enigmatic genomes across a large radiation of phyla.</title>
        <authorList>
            <person name="Brown C.T."/>
            <person name="Hug L.A."/>
            <person name="Thomas B.C."/>
            <person name="Sharon I."/>
            <person name="Castelle C.J."/>
            <person name="Singh A."/>
            <person name="Wilkins M.J."/>
            <person name="Williams K.H."/>
            <person name="Banfield J.F."/>
        </authorList>
    </citation>
    <scope>NUCLEOTIDE SEQUENCE [LARGE SCALE GENOMIC DNA]</scope>
</reference>
<feature type="signal peptide" evidence="1">
    <location>
        <begin position="1"/>
        <end position="19"/>
    </location>
</feature>
<evidence type="ECO:0000313" key="2">
    <source>
        <dbReference type="EMBL" id="KKT85833.1"/>
    </source>
</evidence>
<dbReference type="Proteomes" id="UP000034797">
    <property type="component" value="Unassembled WGS sequence"/>
</dbReference>
<organism evidence="2 3">
    <name type="scientific">Candidatus Collierbacteria bacterium GW2011_GWA2_44_99</name>
    <dbReference type="NCBI Taxonomy" id="1618380"/>
    <lineage>
        <taxon>Bacteria</taxon>
        <taxon>Candidatus Collieribacteriota</taxon>
    </lineage>
</organism>
<evidence type="ECO:0000256" key="1">
    <source>
        <dbReference type="SAM" id="SignalP"/>
    </source>
</evidence>
<accession>A0A0G1KQK1</accession>
<dbReference type="PROSITE" id="PS51257">
    <property type="entry name" value="PROKAR_LIPOPROTEIN"/>
    <property type="match status" value="1"/>
</dbReference>
<gene>
    <name evidence="2" type="ORF">UW84_C0021G0002</name>
</gene>
<feature type="chain" id="PRO_5002538195" evidence="1">
    <location>
        <begin position="20"/>
        <end position="126"/>
    </location>
</feature>
<sequence>MKKKLALFSIAAMVSLVVACVFAPRAEASQGHPIYVWNDNQTVLLDVRYKMSVGYTYAEIEAAFYAFATQACGGEGEAKCWHGAHVGILKNIISTPKVVAGFYQAPDGNYYLVDVGQCLVKDGCQP</sequence>
<proteinExistence type="predicted"/>
<protein>
    <submittedName>
        <fullName evidence="2">Uncharacterized protein</fullName>
    </submittedName>
</protein>
<dbReference type="AlphaFoldDB" id="A0A0G1KQK1"/>
<evidence type="ECO:0000313" key="3">
    <source>
        <dbReference type="Proteomes" id="UP000034797"/>
    </source>
</evidence>
<comment type="caution">
    <text evidence="2">The sequence shown here is derived from an EMBL/GenBank/DDBJ whole genome shotgun (WGS) entry which is preliminary data.</text>
</comment>
<keyword evidence="1" id="KW-0732">Signal</keyword>